<dbReference type="GO" id="GO:0015020">
    <property type="term" value="F:glucuronosyltransferase activity"/>
    <property type="evidence" value="ECO:0007669"/>
    <property type="project" value="UniProtKB-EC"/>
</dbReference>
<comment type="similarity">
    <text evidence="1">Belongs to the UDP-glycosyltransferase family.</text>
</comment>
<protein>
    <recommendedName>
        <fullName evidence="2">glucuronosyltransferase</fullName>
        <ecNumber evidence="2">2.4.1.17</ecNumber>
    </recommendedName>
</protein>
<proteinExistence type="inferred from homology"/>
<keyword evidence="5" id="KW-1185">Reference proteome</keyword>
<sequence length="248" mass="27967">MDVVVYTRSVGGHPVNPKNVNLIINVPISENKLDKNVVENEGIEEAFARFRYTYKFLIGIYEEIISNKQVKIGEEMVGVYDWLSKQKYSFGIGEFNFIAGPFAVFEALGIENTFDVSAVPFIQGYFQYFEIDAPLYNIPDFSSAMPGDWLDNEEFPASEKIISIGGLLVEQNKILIEEKVKAEDNEAIYAGVPLICIPNNADQFYNSSLVEHLGIGIYVKLKISDENEVDSEVFGVDFRNALNKMMID</sequence>
<accession>A0A915N2S7</accession>
<reference evidence="6" key="1">
    <citation type="submission" date="2022-11" db="UniProtKB">
        <authorList>
            <consortium name="WormBaseParasite"/>
        </authorList>
    </citation>
    <scope>IDENTIFICATION</scope>
</reference>
<dbReference type="Gene3D" id="3.40.50.2000">
    <property type="entry name" value="Glycogen Phosphorylase B"/>
    <property type="match status" value="1"/>
</dbReference>
<organism evidence="5 6">
    <name type="scientific">Meloidogyne javanica</name>
    <name type="common">Root-knot nematode worm</name>
    <dbReference type="NCBI Taxonomy" id="6303"/>
    <lineage>
        <taxon>Eukaryota</taxon>
        <taxon>Metazoa</taxon>
        <taxon>Ecdysozoa</taxon>
        <taxon>Nematoda</taxon>
        <taxon>Chromadorea</taxon>
        <taxon>Rhabditida</taxon>
        <taxon>Tylenchina</taxon>
        <taxon>Tylenchomorpha</taxon>
        <taxon>Tylenchoidea</taxon>
        <taxon>Meloidogynidae</taxon>
        <taxon>Meloidogyninae</taxon>
        <taxon>Meloidogyne</taxon>
        <taxon>Meloidogyne incognita group</taxon>
    </lineage>
</organism>
<dbReference type="EC" id="2.4.1.17" evidence="2"/>
<dbReference type="PANTHER" id="PTHR48043:SF145">
    <property type="entry name" value="FI06409P-RELATED"/>
    <property type="match status" value="1"/>
</dbReference>
<evidence type="ECO:0000313" key="6">
    <source>
        <dbReference type="WBParaSite" id="scaffold6474_cov155.g10878"/>
    </source>
</evidence>
<dbReference type="PANTHER" id="PTHR48043">
    <property type="entry name" value="EG:EG0003.4 PROTEIN-RELATED"/>
    <property type="match status" value="1"/>
</dbReference>
<evidence type="ECO:0000256" key="1">
    <source>
        <dbReference type="ARBA" id="ARBA00009995"/>
    </source>
</evidence>
<evidence type="ECO:0000256" key="4">
    <source>
        <dbReference type="ARBA" id="ARBA00022679"/>
    </source>
</evidence>
<evidence type="ECO:0000256" key="2">
    <source>
        <dbReference type="ARBA" id="ARBA00012544"/>
    </source>
</evidence>
<keyword evidence="3" id="KW-0328">Glycosyltransferase</keyword>
<dbReference type="InterPro" id="IPR050271">
    <property type="entry name" value="UDP-glycosyltransferase"/>
</dbReference>
<dbReference type="SUPFAM" id="SSF53756">
    <property type="entry name" value="UDP-Glycosyltransferase/glycogen phosphorylase"/>
    <property type="match status" value="1"/>
</dbReference>
<dbReference type="AlphaFoldDB" id="A0A915N2S7"/>
<name>A0A915N2S7_MELJA</name>
<evidence type="ECO:0000313" key="5">
    <source>
        <dbReference type="Proteomes" id="UP000887561"/>
    </source>
</evidence>
<keyword evidence="4" id="KW-0808">Transferase</keyword>
<dbReference type="WBParaSite" id="scaffold6474_cov155.g10878">
    <property type="protein sequence ID" value="scaffold6474_cov155.g10878"/>
    <property type="gene ID" value="scaffold6474_cov155.g10878"/>
</dbReference>
<evidence type="ECO:0000256" key="3">
    <source>
        <dbReference type="ARBA" id="ARBA00022676"/>
    </source>
</evidence>
<dbReference type="Proteomes" id="UP000887561">
    <property type="component" value="Unplaced"/>
</dbReference>